<dbReference type="GO" id="GO:0004073">
    <property type="term" value="F:aspartate-semialdehyde dehydrogenase activity"/>
    <property type="evidence" value="ECO:0007669"/>
    <property type="project" value="UniProtKB-EC"/>
</dbReference>
<comment type="pathway">
    <text evidence="2">Amino-acid biosynthesis; L-methionine biosynthesis via de novo pathway; L-homoserine from L-aspartate: step 2/3.</text>
</comment>
<dbReference type="OrthoDB" id="9805684at2"/>
<dbReference type="NCBIfam" id="NF006416">
    <property type="entry name" value="PRK08664.1"/>
    <property type="match status" value="1"/>
</dbReference>
<evidence type="ECO:0000256" key="12">
    <source>
        <dbReference type="ARBA" id="ARBA00023167"/>
    </source>
</evidence>
<comment type="function">
    <text evidence="1">Catalyzes the NADPH-dependent formation of L-aspartate-semialdehyde (L-ASA) by the reductive dephosphorylation of L-aspartyl-4-phosphate.</text>
</comment>
<dbReference type="PIRSF" id="PIRSF000148">
    <property type="entry name" value="ASA_dh"/>
    <property type="match status" value="1"/>
</dbReference>
<dbReference type="GO" id="GO:0046983">
    <property type="term" value="F:protein dimerization activity"/>
    <property type="evidence" value="ECO:0007669"/>
    <property type="project" value="InterPro"/>
</dbReference>
<dbReference type="FunFam" id="3.30.360.10:FF:000016">
    <property type="entry name" value="Probable aspartate-semialdehyde dehydrogenase"/>
    <property type="match status" value="1"/>
</dbReference>
<dbReference type="CDD" id="cd18130">
    <property type="entry name" value="ASADH_C_arch_fung_like"/>
    <property type="match status" value="1"/>
</dbReference>
<dbReference type="CDD" id="cd02315">
    <property type="entry name" value="ScASADH_like_N"/>
    <property type="match status" value="1"/>
</dbReference>
<dbReference type="AlphaFoldDB" id="A0A398D584"/>
<evidence type="ECO:0000256" key="7">
    <source>
        <dbReference type="ARBA" id="ARBA00022697"/>
    </source>
</evidence>
<dbReference type="UniPathway" id="UPA00050">
    <property type="reaction ID" value="UER00463"/>
</dbReference>
<reference evidence="15 16" key="1">
    <citation type="submission" date="2018-09" db="EMBL/GenBank/DDBJ databases">
        <title>Discovery and Ecogenomic Context for Candidatus Cryosericales, a Global Caldiserica Order Active in Thawing Permafrost.</title>
        <authorList>
            <person name="Martinez M.A."/>
            <person name="Woodcroft B.J."/>
            <person name="Ignacio Espinoza J.C."/>
            <person name="Zayed A."/>
            <person name="Singleton C.M."/>
            <person name="Boyd J."/>
            <person name="Li Y.-F."/>
            <person name="Purvine S."/>
            <person name="Maughan H."/>
            <person name="Hodgkins S.B."/>
            <person name="Anderson D."/>
            <person name="Sederholm M."/>
            <person name="Temperton B."/>
            <person name="Saleska S.R."/>
            <person name="Tyson G.W."/>
            <person name="Rich V.I."/>
        </authorList>
    </citation>
    <scope>NUCLEOTIDE SEQUENCE [LARGE SCALE GENOMIC DNA]</scope>
    <source>
        <strain evidence="15 16">SMC7</strain>
    </source>
</reference>
<keyword evidence="12" id="KW-0486">Methionine biosynthesis</keyword>
<proteinExistence type="inferred from homology"/>
<dbReference type="PANTHER" id="PTHR46718">
    <property type="entry name" value="ASPARTATE-SEMIALDEHYDE DEHYDROGENASE"/>
    <property type="match status" value="1"/>
</dbReference>
<evidence type="ECO:0000256" key="6">
    <source>
        <dbReference type="ARBA" id="ARBA00022605"/>
    </source>
</evidence>
<dbReference type="InterPro" id="IPR051823">
    <property type="entry name" value="ASADH-related"/>
</dbReference>
<evidence type="ECO:0000259" key="14">
    <source>
        <dbReference type="SMART" id="SM00859"/>
    </source>
</evidence>
<evidence type="ECO:0000256" key="8">
    <source>
        <dbReference type="ARBA" id="ARBA00022857"/>
    </source>
</evidence>
<feature type="active site" description="Acyl-thioester intermediate" evidence="13">
    <location>
        <position position="151"/>
    </location>
</feature>
<evidence type="ECO:0000313" key="16">
    <source>
        <dbReference type="Proteomes" id="UP000266328"/>
    </source>
</evidence>
<accession>A0A398D584</accession>
<dbReference type="Proteomes" id="UP000266328">
    <property type="component" value="Unassembled WGS sequence"/>
</dbReference>
<evidence type="ECO:0000256" key="9">
    <source>
        <dbReference type="ARBA" id="ARBA00022915"/>
    </source>
</evidence>
<comment type="similarity">
    <text evidence="4">Belongs to the aspartate-semialdehyde dehydrogenase family.</text>
</comment>
<dbReference type="InterPro" id="IPR005676">
    <property type="entry name" value="Asp_semi-ald_DH_pep-lack"/>
</dbReference>
<evidence type="ECO:0000256" key="3">
    <source>
        <dbReference type="ARBA" id="ARBA00005097"/>
    </source>
</evidence>
<dbReference type="UniPathway" id="UPA00034">
    <property type="reaction ID" value="UER00016"/>
</dbReference>
<keyword evidence="6" id="KW-0028">Amino-acid biosynthesis</keyword>
<dbReference type="GO" id="GO:0019877">
    <property type="term" value="P:diaminopimelate biosynthetic process"/>
    <property type="evidence" value="ECO:0007669"/>
    <property type="project" value="UniProtKB-KW"/>
</dbReference>
<dbReference type="Pfam" id="PF02774">
    <property type="entry name" value="Semialdhyde_dhC"/>
    <property type="match status" value="1"/>
</dbReference>
<comment type="pathway">
    <text evidence="3">Amino-acid biosynthesis; L-threonine biosynthesis; L-threonine from L-aspartate: step 2/5.</text>
</comment>
<keyword evidence="11" id="KW-0457">Lysine biosynthesis</keyword>
<dbReference type="EMBL" id="QXIS01000006">
    <property type="protein sequence ID" value="RIE06631.1"/>
    <property type="molecule type" value="Genomic_DNA"/>
</dbReference>
<protein>
    <recommendedName>
        <fullName evidence="5">aspartate-semialdehyde dehydrogenase</fullName>
        <ecNumber evidence="5">1.2.1.11</ecNumber>
    </recommendedName>
</protein>
<name>A0A398D584_9BACT</name>
<dbReference type="RefSeq" id="WP_119088534.1">
    <property type="nucleotide sequence ID" value="NZ_QXIS01000006.1"/>
</dbReference>
<evidence type="ECO:0000256" key="2">
    <source>
        <dbReference type="ARBA" id="ARBA00005021"/>
    </source>
</evidence>
<feature type="active site" description="Proton acceptor" evidence="13">
    <location>
        <position position="244"/>
    </location>
</feature>
<dbReference type="EC" id="1.2.1.11" evidence="5"/>
<dbReference type="InterPro" id="IPR036291">
    <property type="entry name" value="NAD(P)-bd_dom_sf"/>
</dbReference>
<comment type="caution">
    <text evidence="15">The sequence shown here is derived from an EMBL/GenBank/DDBJ whole genome shotgun (WGS) entry which is preliminary data.</text>
</comment>
<evidence type="ECO:0000256" key="5">
    <source>
        <dbReference type="ARBA" id="ARBA00013120"/>
    </source>
</evidence>
<dbReference type="NCBIfam" id="TIGR00978">
    <property type="entry name" value="asd_EA"/>
    <property type="match status" value="1"/>
</dbReference>
<keyword evidence="16" id="KW-1185">Reference proteome</keyword>
<dbReference type="GO" id="GO:0050661">
    <property type="term" value="F:NADP binding"/>
    <property type="evidence" value="ECO:0007669"/>
    <property type="project" value="InterPro"/>
</dbReference>
<dbReference type="Pfam" id="PF01118">
    <property type="entry name" value="Semialdhyde_dh"/>
    <property type="match status" value="1"/>
</dbReference>
<sequence length="358" mass="37924">MERTKAVVCGATGMVGQIYVAMLSDHPWFELVGVAASERSAGKQYRDVARWYIQGDIPARARSMTILACTAEAIAATGATLAFSALPSDVAGPVERSLADAGMAVVADSASHRMDGDVPLIVPEVNADHLEALSVQRKGGKRGFIVTGPNCSTAGLVLSLKPLQLAFGIRRVVVVTMQALSGAGYAGVPSMAIVDNLIPYIKGEEEKMECETRKMLGSWLDGTFQPADIPVSASCNRVAVLEGHTESVLVELDRPASPEEVESVMRSFQGEPQRLHLPTAPDHPIIVRSESDRPQPRLDRLAGEPARAHGMAAVVGRVRSDPAFATGIKYTVLSHNTIRGAAGNAVLTAELLAAKSLL</sequence>
<evidence type="ECO:0000256" key="10">
    <source>
        <dbReference type="ARBA" id="ARBA00023002"/>
    </source>
</evidence>
<dbReference type="SMART" id="SM00859">
    <property type="entry name" value="Semialdhyde_dh"/>
    <property type="match status" value="1"/>
</dbReference>
<feature type="domain" description="Semialdehyde dehydrogenase NAD-binding" evidence="14">
    <location>
        <begin position="5"/>
        <end position="133"/>
    </location>
</feature>
<evidence type="ECO:0000256" key="11">
    <source>
        <dbReference type="ARBA" id="ARBA00023154"/>
    </source>
</evidence>
<evidence type="ECO:0000256" key="13">
    <source>
        <dbReference type="PIRSR" id="PIRSR000148-1"/>
    </source>
</evidence>
<dbReference type="InterPro" id="IPR000534">
    <property type="entry name" value="Semialdehyde_DH_NAD-bd"/>
</dbReference>
<gene>
    <name evidence="15" type="primary">asd</name>
    <name evidence="15" type="ORF">SMC7_01085</name>
</gene>
<dbReference type="SUPFAM" id="SSF55347">
    <property type="entry name" value="Glyceraldehyde-3-phosphate dehydrogenase-like, C-terminal domain"/>
    <property type="match status" value="1"/>
</dbReference>
<dbReference type="SUPFAM" id="SSF51735">
    <property type="entry name" value="NAD(P)-binding Rossmann-fold domains"/>
    <property type="match status" value="1"/>
</dbReference>
<keyword evidence="8" id="KW-0521">NADP</keyword>
<dbReference type="PROSITE" id="PS01103">
    <property type="entry name" value="ASD"/>
    <property type="match status" value="1"/>
</dbReference>
<keyword evidence="7" id="KW-0791">Threonine biosynthesis</keyword>
<dbReference type="Gene3D" id="3.40.50.720">
    <property type="entry name" value="NAD(P)-binding Rossmann-like Domain"/>
    <property type="match status" value="1"/>
</dbReference>
<keyword evidence="9" id="KW-0220">Diaminopimelate biosynthesis</keyword>
<dbReference type="PANTHER" id="PTHR46718:SF1">
    <property type="entry name" value="ASPARTATE-SEMIALDEHYDE DEHYDROGENASE"/>
    <property type="match status" value="1"/>
</dbReference>
<organism evidence="15 16">
    <name type="scientific">Candidatus Cryosericum terrychapinii</name>
    <dbReference type="NCBI Taxonomy" id="2290919"/>
    <lineage>
        <taxon>Bacteria</taxon>
        <taxon>Pseudomonadati</taxon>
        <taxon>Caldisericota/Cryosericota group</taxon>
        <taxon>Candidatus Cryosericota</taxon>
        <taxon>Candidatus Cryosericia</taxon>
        <taxon>Candidatus Cryosericales</taxon>
        <taxon>Candidatus Cryosericaceae</taxon>
        <taxon>Candidatus Cryosericum</taxon>
    </lineage>
</organism>
<evidence type="ECO:0000256" key="4">
    <source>
        <dbReference type="ARBA" id="ARBA00010584"/>
    </source>
</evidence>
<dbReference type="GO" id="GO:0051287">
    <property type="term" value="F:NAD binding"/>
    <property type="evidence" value="ECO:0007669"/>
    <property type="project" value="InterPro"/>
</dbReference>
<evidence type="ECO:0000256" key="1">
    <source>
        <dbReference type="ARBA" id="ARBA00002492"/>
    </source>
</evidence>
<evidence type="ECO:0000313" key="15">
    <source>
        <dbReference type="EMBL" id="RIE06631.1"/>
    </source>
</evidence>
<dbReference type="Gene3D" id="3.30.360.10">
    <property type="entry name" value="Dihydrodipicolinate Reductase, domain 2"/>
    <property type="match status" value="1"/>
</dbReference>
<dbReference type="UniPathway" id="UPA00051">
    <property type="reaction ID" value="UER00464"/>
</dbReference>
<keyword evidence="10 15" id="KW-0560">Oxidoreductase</keyword>
<dbReference type="GO" id="GO:0009089">
    <property type="term" value="P:lysine biosynthetic process via diaminopimelate"/>
    <property type="evidence" value="ECO:0007669"/>
    <property type="project" value="UniProtKB-UniPathway"/>
</dbReference>
<dbReference type="InterPro" id="IPR000319">
    <property type="entry name" value="Asp-semialdehyde_DH_CS"/>
</dbReference>
<dbReference type="InterPro" id="IPR012280">
    <property type="entry name" value="Semialdhyde_DH_dimer_dom"/>
</dbReference>
<dbReference type="GO" id="GO:0009086">
    <property type="term" value="P:methionine biosynthetic process"/>
    <property type="evidence" value="ECO:0007669"/>
    <property type="project" value="UniProtKB-KW"/>
</dbReference>
<dbReference type="GO" id="GO:0009088">
    <property type="term" value="P:threonine biosynthetic process"/>
    <property type="evidence" value="ECO:0007669"/>
    <property type="project" value="UniProtKB-UniPathway"/>
</dbReference>